<feature type="region of interest" description="Disordered" evidence="1">
    <location>
        <begin position="1"/>
        <end position="26"/>
    </location>
</feature>
<dbReference type="EMBL" id="JBHSFA010000009">
    <property type="protein sequence ID" value="MFC4543785.1"/>
    <property type="molecule type" value="Genomic_DNA"/>
</dbReference>
<proteinExistence type="predicted"/>
<keyword evidence="4" id="KW-1185">Reference proteome</keyword>
<accession>A0ABD5PU28</accession>
<name>A0ABD5PU28_9EURY</name>
<dbReference type="Proteomes" id="UP001595898">
    <property type="component" value="Unassembled WGS sequence"/>
</dbReference>
<reference evidence="3 4" key="1">
    <citation type="journal article" date="2019" name="Int. J. Syst. Evol. Microbiol.">
        <title>The Global Catalogue of Microorganisms (GCM) 10K type strain sequencing project: providing services to taxonomists for standard genome sequencing and annotation.</title>
        <authorList>
            <consortium name="The Broad Institute Genomics Platform"/>
            <consortium name="The Broad Institute Genome Sequencing Center for Infectious Disease"/>
            <person name="Wu L."/>
            <person name="Ma J."/>
        </authorList>
    </citation>
    <scope>NUCLEOTIDE SEQUENCE [LARGE SCALE GENOMIC DNA]</scope>
    <source>
        <strain evidence="3 4">WLHS5</strain>
    </source>
</reference>
<evidence type="ECO:0000256" key="1">
    <source>
        <dbReference type="SAM" id="MobiDB-lite"/>
    </source>
</evidence>
<evidence type="ECO:0000259" key="2">
    <source>
        <dbReference type="Pfam" id="PF18545"/>
    </source>
</evidence>
<feature type="domain" description="Halobacterial output" evidence="2">
    <location>
        <begin position="23"/>
        <end position="93"/>
    </location>
</feature>
<comment type="caution">
    <text evidence="3">The sequence shown here is derived from an EMBL/GenBank/DDBJ whole genome shotgun (WGS) entry which is preliminary data.</text>
</comment>
<dbReference type="AlphaFoldDB" id="A0ABD5PU28"/>
<sequence>MSDIRMSPFNPQLTSGSADATPDRTPSEAVIDAVATASETDAIELADEFGPLYDAIDPSALDALFDREDAIGTVRFRYAGYQIVVDHDGRIELADAAPDA</sequence>
<organism evidence="3 4">
    <name type="scientific">Halosolutus amylolyticus</name>
    <dbReference type="NCBI Taxonomy" id="2932267"/>
    <lineage>
        <taxon>Archaea</taxon>
        <taxon>Methanobacteriati</taxon>
        <taxon>Methanobacteriota</taxon>
        <taxon>Stenosarchaea group</taxon>
        <taxon>Halobacteria</taxon>
        <taxon>Halobacteriales</taxon>
        <taxon>Natrialbaceae</taxon>
        <taxon>Halosolutus</taxon>
    </lineage>
</organism>
<feature type="compositionally biased region" description="Polar residues" evidence="1">
    <location>
        <begin position="9"/>
        <end position="18"/>
    </location>
</feature>
<dbReference type="InterPro" id="IPR040624">
    <property type="entry name" value="HalOD1"/>
</dbReference>
<evidence type="ECO:0000313" key="3">
    <source>
        <dbReference type="EMBL" id="MFC4543785.1"/>
    </source>
</evidence>
<evidence type="ECO:0000313" key="4">
    <source>
        <dbReference type="Proteomes" id="UP001595898"/>
    </source>
</evidence>
<dbReference type="RefSeq" id="WP_250138446.1">
    <property type="nucleotide sequence ID" value="NZ_JALIQP010000001.1"/>
</dbReference>
<gene>
    <name evidence="3" type="ORF">ACFO5R_17805</name>
</gene>
<dbReference type="Pfam" id="PF18545">
    <property type="entry name" value="HalOD1"/>
    <property type="match status" value="1"/>
</dbReference>
<protein>
    <submittedName>
        <fullName evidence="3">HalOD1 output domain-containing protein</fullName>
    </submittedName>
</protein>